<protein>
    <submittedName>
        <fullName evidence="1">Uncharacterized protein</fullName>
    </submittedName>
</protein>
<organism evidence="1 2">
    <name type="scientific">Cichorium intybus</name>
    <name type="common">Chicory</name>
    <dbReference type="NCBI Taxonomy" id="13427"/>
    <lineage>
        <taxon>Eukaryota</taxon>
        <taxon>Viridiplantae</taxon>
        <taxon>Streptophyta</taxon>
        <taxon>Embryophyta</taxon>
        <taxon>Tracheophyta</taxon>
        <taxon>Spermatophyta</taxon>
        <taxon>Magnoliopsida</taxon>
        <taxon>eudicotyledons</taxon>
        <taxon>Gunneridae</taxon>
        <taxon>Pentapetalae</taxon>
        <taxon>asterids</taxon>
        <taxon>campanulids</taxon>
        <taxon>Asterales</taxon>
        <taxon>Asteraceae</taxon>
        <taxon>Cichorioideae</taxon>
        <taxon>Cichorieae</taxon>
        <taxon>Cichoriinae</taxon>
        <taxon>Cichorium</taxon>
    </lineage>
</organism>
<sequence length="110" mass="12927">MLRTANVLGRSEKTAPFWMRAWWAREWLPTKMEGREPMERVMSGPYLDLRFLRMGSNSEREFVSSRKLEERSDGPGGSLLPSFRWKRRDLIRAATQRETMMTNQVSMVDG</sequence>
<dbReference type="Proteomes" id="UP001055811">
    <property type="component" value="Linkage Group LG03"/>
</dbReference>
<evidence type="ECO:0000313" key="1">
    <source>
        <dbReference type="EMBL" id="KAI3764080.1"/>
    </source>
</evidence>
<gene>
    <name evidence="1" type="ORF">L2E82_14080</name>
</gene>
<accession>A0ACB9EZH0</accession>
<name>A0ACB9EZH0_CICIN</name>
<keyword evidence="2" id="KW-1185">Reference proteome</keyword>
<proteinExistence type="predicted"/>
<comment type="caution">
    <text evidence="1">The sequence shown here is derived from an EMBL/GenBank/DDBJ whole genome shotgun (WGS) entry which is preliminary data.</text>
</comment>
<evidence type="ECO:0000313" key="2">
    <source>
        <dbReference type="Proteomes" id="UP001055811"/>
    </source>
</evidence>
<reference evidence="2" key="1">
    <citation type="journal article" date="2022" name="Mol. Ecol. Resour.">
        <title>The genomes of chicory, endive, great burdock and yacon provide insights into Asteraceae palaeo-polyploidization history and plant inulin production.</title>
        <authorList>
            <person name="Fan W."/>
            <person name="Wang S."/>
            <person name="Wang H."/>
            <person name="Wang A."/>
            <person name="Jiang F."/>
            <person name="Liu H."/>
            <person name="Zhao H."/>
            <person name="Xu D."/>
            <person name="Zhang Y."/>
        </authorList>
    </citation>
    <scope>NUCLEOTIDE SEQUENCE [LARGE SCALE GENOMIC DNA]</scope>
    <source>
        <strain evidence="2">cv. Punajuju</strain>
    </source>
</reference>
<dbReference type="EMBL" id="CM042011">
    <property type="protein sequence ID" value="KAI3764080.1"/>
    <property type="molecule type" value="Genomic_DNA"/>
</dbReference>
<reference evidence="1 2" key="2">
    <citation type="journal article" date="2022" name="Mol. Ecol. Resour.">
        <title>The genomes of chicory, endive, great burdock and yacon provide insights into Asteraceae paleo-polyploidization history and plant inulin production.</title>
        <authorList>
            <person name="Fan W."/>
            <person name="Wang S."/>
            <person name="Wang H."/>
            <person name="Wang A."/>
            <person name="Jiang F."/>
            <person name="Liu H."/>
            <person name="Zhao H."/>
            <person name="Xu D."/>
            <person name="Zhang Y."/>
        </authorList>
    </citation>
    <scope>NUCLEOTIDE SEQUENCE [LARGE SCALE GENOMIC DNA]</scope>
    <source>
        <strain evidence="2">cv. Punajuju</strain>
        <tissue evidence="1">Leaves</tissue>
    </source>
</reference>